<proteinExistence type="predicted"/>
<comment type="caution">
    <text evidence="3">The sequence shown here is derived from an EMBL/GenBank/DDBJ whole genome shotgun (WGS) entry which is preliminary data.</text>
</comment>
<dbReference type="InterPro" id="IPR028098">
    <property type="entry name" value="Glyco_trans_4-like_N"/>
</dbReference>
<sequence length="377" mass="41292">MTPATHSQPSPRPVCLFIPSFGDGGVERMMVNIARGIAGHGHPVDFVVNDAGAPFVDTLPPEVRVHVLAASGLRARTRFLAELVARTRPAAVLTAKTRDDRVALAVKRRLGGDTRYVLRPGTAMSERWRARGKGWLWRWRETRRLRALYRRADAVVAVSDGVAEDIVAITGIPRERVRVIRNPNITPELAALAAAEVDHPWFAPGAEPVIMGVGGLRTQKDFETLIRAFARVRETRPCRLLILGEGRQRERLLRLAAELGVADAVALPGFESNPYRFLARAALFALSSRWEGSPNVLTEALALGTSVVATDCRSGPREITRGGEYGPLVAVGDVAALAEAIERTLDRPLPAERLREAVAEYRLETSAGRYLEVFGLR</sequence>
<dbReference type="Pfam" id="PF00534">
    <property type="entry name" value="Glycos_transf_1"/>
    <property type="match status" value="1"/>
</dbReference>
<dbReference type="CDD" id="cd03811">
    <property type="entry name" value="GT4_GT28_WabH-like"/>
    <property type="match status" value="1"/>
</dbReference>
<dbReference type="InterPro" id="IPR001296">
    <property type="entry name" value="Glyco_trans_1"/>
</dbReference>
<protein>
    <submittedName>
        <fullName evidence="3">Glycosyltransferase</fullName>
    </submittedName>
</protein>
<dbReference type="Gene3D" id="3.40.50.2000">
    <property type="entry name" value="Glycogen Phosphorylase B"/>
    <property type="match status" value="2"/>
</dbReference>
<evidence type="ECO:0000313" key="4">
    <source>
        <dbReference type="Proteomes" id="UP000075766"/>
    </source>
</evidence>
<dbReference type="Pfam" id="PF13439">
    <property type="entry name" value="Glyco_transf_4"/>
    <property type="match status" value="1"/>
</dbReference>
<dbReference type="PANTHER" id="PTHR12526">
    <property type="entry name" value="GLYCOSYLTRANSFERASE"/>
    <property type="match status" value="1"/>
</dbReference>
<evidence type="ECO:0000313" key="3">
    <source>
        <dbReference type="EMBL" id="KXX63908.1"/>
    </source>
</evidence>
<reference evidence="3 4" key="1">
    <citation type="submission" date="2016-02" db="EMBL/GenBank/DDBJ databases">
        <title>Genome sequence of Marichromatium gracile YL-28, a purple sulfur bacterium.</title>
        <authorList>
            <person name="Zhao C."/>
            <person name="Hong X."/>
            <person name="Chen S."/>
            <person name="Yang S."/>
        </authorList>
    </citation>
    <scope>NUCLEOTIDE SEQUENCE [LARGE SCALE GENOMIC DNA]</scope>
    <source>
        <strain evidence="3 4">YL28</strain>
    </source>
</reference>
<dbReference type="RefSeq" id="WP_062276479.1">
    <property type="nucleotide sequence ID" value="NZ_LSYU01000073.1"/>
</dbReference>
<name>A0ABR5VDX3_MARGR</name>
<evidence type="ECO:0000259" key="1">
    <source>
        <dbReference type="Pfam" id="PF00534"/>
    </source>
</evidence>
<dbReference type="Proteomes" id="UP000075766">
    <property type="component" value="Unassembled WGS sequence"/>
</dbReference>
<feature type="domain" description="Glycosyltransferase subfamily 4-like N-terminal" evidence="2">
    <location>
        <begin position="24"/>
        <end position="182"/>
    </location>
</feature>
<accession>A0ABR5VDX3</accession>
<organism evidence="3 4">
    <name type="scientific">Marichromatium gracile</name>
    <name type="common">Chromatium gracile</name>
    <dbReference type="NCBI Taxonomy" id="1048"/>
    <lineage>
        <taxon>Bacteria</taxon>
        <taxon>Pseudomonadati</taxon>
        <taxon>Pseudomonadota</taxon>
        <taxon>Gammaproteobacteria</taxon>
        <taxon>Chromatiales</taxon>
        <taxon>Chromatiaceae</taxon>
        <taxon>Marichromatium</taxon>
    </lineage>
</organism>
<dbReference type="EMBL" id="LSYU01000073">
    <property type="protein sequence ID" value="KXX63908.1"/>
    <property type="molecule type" value="Genomic_DNA"/>
</dbReference>
<gene>
    <name evidence="3" type="ORF">AY586_15575</name>
</gene>
<feature type="domain" description="Glycosyl transferase family 1" evidence="1">
    <location>
        <begin position="204"/>
        <end position="357"/>
    </location>
</feature>
<evidence type="ECO:0000259" key="2">
    <source>
        <dbReference type="Pfam" id="PF13439"/>
    </source>
</evidence>
<keyword evidence="4" id="KW-1185">Reference proteome</keyword>
<dbReference type="SUPFAM" id="SSF53756">
    <property type="entry name" value="UDP-Glycosyltransferase/glycogen phosphorylase"/>
    <property type="match status" value="1"/>
</dbReference>